<sequence>MTRLDDRRRLIIRRIRITGWTCLSSLLVTIVSFLTWFHIVFAAEREATLEVFRDDRLQVSEVAGSIVMEPIEGASSTGILYFPGARVNPYSYLHPLSEVAASGTTVVIMDPLMNMALLDGRSLDELALAAPDISDWVLSGHSLGGVRACMLADDPAVIGLMLMGSYCATDVSSLEIPVFQVLASNDGLIDAKAVAASSTRVPDSTHIITLEGANHASFGTYGSQPGDGIATLTRAEVRDALTAVFQDLLAGD</sequence>
<dbReference type="AlphaFoldDB" id="A0A6J6JUC4"/>
<organism evidence="4">
    <name type="scientific">freshwater metagenome</name>
    <dbReference type="NCBI Taxonomy" id="449393"/>
    <lineage>
        <taxon>unclassified sequences</taxon>
        <taxon>metagenomes</taxon>
        <taxon>ecological metagenomes</taxon>
    </lineage>
</organism>
<evidence type="ECO:0000259" key="2">
    <source>
        <dbReference type="Pfam" id="PF12695"/>
    </source>
</evidence>
<evidence type="ECO:0000313" key="3">
    <source>
        <dbReference type="EMBL" id="CAB4564457.1"/>
    </source>
</evidence>
<reference evidence="4" key="1">
    <citation type="submission" date="2020-05" db="EMBL/GenBank/DDBJ databases">
        <authorList>
            <person name="Chiriac C."/>
            <person name="Salcher M."/>
            <person name="Ghai R."/>
            <person name="Kavagutti S V."/>
        </authorList>
    </citation>
    <scope>NUCLEOTIDE SEQUENCE</scope>
</reference>
<feature type="domain" description="Alpha/beta hydrolase fold-5" evidence="2">
    <location>
        <begin position="79"/>
        <end position="237"/>
    </location>
</feature>
<dbReference type="SUPFAM" id="SSF53474">
    <property type="entry name" value="alpha/beta-Hydrolases"/>
    <property type="match status" value="1"/>
</dbReference>
<dbReference type="EMBL" id="CAEZVY010000050">
    <property type="protein sequence ID" value="CAB4641120.1"/>
    <property type="molecule type" value="Genomic_DNA"/>
</dbReference>
<dbReference type="InterPro" id="IPR029059">
    <property type="entry name" value="AB_hydrolase_5"/>
</dbReference>
<dbReference type="Gene3D" id="3.40.50.1820">
    <property type="entry name" value="alpha/beta hydrolase"/>
    <property type="match status" value="1"/>
</dbReference>
<keyword evidence="1" id="KW-0472">Membrane</keyword>
<dbReference type="EMBL" id="CAEZTM010000009">
    <property type="protein sequence ID" value="CAB4564457.1"/>
    <property type="molecule type" value="Genomic_DNA"/>
</dbReference>
<proteinExistence type="predicted"/>
<evidence type="ECO:0000313" key="4">
    <source>
        <dbReference type="EMBL" id="CAB4641120.1"/>
    </source>
</evidence>
<gene>
    <name evidence="3" type="ORF">UFOPK1684_00331</name>
    <name evidence="4" type="ORF">UFOPK2158_00602</name>
</gene>
<dbReference type="InterPro" id="IPR029058">
    <property type="entry name" value="AB_hydrolase_fold"/>
</dbReference>
<dbReference type="Pfam" id="PF12695">
    <property type="entry name" value="Abhydrolase_5"/>
    <property type="match status" value="1"/>
</dbReference>
<keyword evidence="1" id="KW-1133">Transmembrane helix</keyword>
<evidence type="ECO:0000256" key="1">
    <source>
        <dbReference type="SAM" id="Phobius"/>
    </source>
</evidence>
<dbReference type="GO" id="GO:0016787">
    <property type="term" value="F:hydrolase activity"/>
    <property type="evidence" value="ECO:0007669"/>
    <property type="project" value="InterPro"/>
</dbReference>
<accession>A0A6J6JUC4</accession>
<feature type="transmembrane region" description="Helical" evidence="1">
    <location>
        <begin position="20"/>
        <end position="43"/>
    </location>
</feature>
<keyword evidence="1" id="KW-0812">Transmembrane</keyword>
<protein>
    <submittedName>
        <fullName evidence="4">Unannotated protein</fullName>
    </submittedName>
</protein>
<name>A0A6J6JUC4_9ZZZZ</name>